<evidence type="ECO:0000256" key="1">
    <source>
        <dbReference type="SAM" id="Phobius"/>
    </source>
</evidence>
<proteinExistence type="predicted"/>
<dbReference type="AlphaFoldDB" id="A0A5D4T5E5"/>
<dbReference type="Proteomes" id="UP000322524">
    <property type="component" value="Unassembled WGS sequence"/>
</dbReference>
<evidence type="ECO:0000313" key="2">
    <source>
        <dbReference type="EMBL" id="TYS69692.1"/>
    </source>
</evidence>
<dbReference type="OrthoDB" id="2720594at2"/>
<gene>
    <name evidence="2" type="ORF">FZC76_05500</name>
</gene>
<name>A0A5D4T5E5_9BACI</name>
<comment type="caution">
    <text evidence="2">The sequence shown here is derived from an EMBL/GenBank/DDBJ whole genome shotgun (WGS) entry which is preliminary data.</text>
</comment>
<accession>A0A5D4T5E5</accession>
<dbReference type="RefSeq" id="WP_148987253.1">
    <property type="nucleotide sequence ID" value="NZ_VTEV01000002.1"/>
</dbReference>
<keyword evidence="1" id="KW-0472">Membrane</keyword>
<evidence type="ECO:0000313" key="3">
    <source>
        <dbReference type="Proteomes" id="UP000322524"/>
    </source>
</evidence>
<sequence>MRRRRGNPIIVLLVGIGATVLLMFVFSSIFMGSERKAKQIVHEFYKYESNAEYSHSWELLHSQMREKFTRGGYVQDRAHVFNGHFGADTFSFDIGKVKEIKNWKMEKGGEAFGSVYEFEVKQDYHGKYGHFVFVQFVYVVQEDGEWRIVWDYKK</sequence>
<feature type="transmembrane region" description="Helical" evidence="1">
    <location>
        <begin position="9"/>
        <end position="31"/>
    </location>
</feature>
<dbReference type="EMBL" id="VTEV01000002">
    <property type="protein sequence ID" value="TYS69692.1"/>
    <property type="molecule type" value="Genomic_DNA"/>
</dbReference>
<dbReference type="SUPFAM" id="SSF54427">
    <property type="entry name" value="NTF2-like"/>
    <property type="match status" value="1"/>
</dbReference>
<organism evidence="2 3">
    <name type="scientific">Sutcliffiella horikoshii</name>
    <dbReference type="NCBI Taxonomy" id="79883"/>
    <lineage>
        <taxon>Bacteria</taxon>
        <taxon>Bacillati</taxon>
        <taxon>Bacillota</taxon>
        <taxon>Bacilli</taxon>
        <taxon>Bacillales</taxon>
        <taxon>Bacillaceae</taxon>
        <taxon>Sutcliffiella</taxon>
    </lineage>
</organism>
<protein>
    <recommendedName>
        <fullName evidence="4">DUF4829 domain-containing protein</fullName>
    </recommendedName>
</protein>
<keyword evidence="1" id="KW-0812">Transmembrane</keyword>
<evidence type="ECO:0008006" key="4">
    <source>
        <dbReference type="Google" id="ProtNLM"/>
    </source>
</evidence>
<dbReference type="InterPro" id="IPR032710">
    <property type="entry name" value="NTF2-like_dom_sf"/>
</dbReference>
<reference evidence="2 3" key="1">
    <citation type="submission" date="2019-08" db="EMBL/GenBank/DDBJ databases">
        <title>Bacillus genomes from the desert of Cuatro Cienegas, Coahuila.</title>
        <authorList>
            <person name="Olmedo-Alvarez G."/>
        </authorList>
    </citation>
    <scope>NUCLEOTIDE SEQUENCE [LARGE SCALE GENOMIC DNA]</scope>
    <source>
        <strain evidence="2 3">CH28_1T</strain>
    </source>
</reference>
<keyword evidence="1" id="KW-1133">Transmembrane helix</keyword>